<evidence type="ECO:0000313" key="2">
    <source>
        <dbReference type="Proteomes" id="UP001141552"/>
    </source>
</evidence>
<proteinExistence type="predicted"/>
<sequence length="254" mass="28980">YPSLSLSLSLSLTPTQTHPPTHTHPPTQFAMDVSLPAWGWHSDQGNSGSDSGPIPWGLATQFGGFKGWSLSGWRRFDIRQLGRRPSSINDAPSWHKDAHVRQRPSILKFLDIEGDNYGYSDEERVVGEEEEEVVAAGRDSWIRDHLTSRYGHHGAQAVSDIIKYYFDTSARLHRGDFQVNPPVPDQLWEEHIRCRVACPLPFNSRHPLYADYTGHCRVPRQDAGGLAWKLPSLRLWIWRTSPQPKGWRYLHSNL</sequence>
<keyword evidence="2" id="KW-1185">Reference proteome</keyword>
<organism evidence="1 2">
    <name type="scientific">Turnera subulata</name>
    <dbReference type="NCBI Taxonomy" id="218843"/>
    <lineage>
        <taxon>Eukaryota</taxon>
        <taxon>Viridiplantae</taxon>
        <taxon>Streptophyta</taxon>
        <taxon>Embryophyta</taxon>
        <taxon>Tracheophyta</taxon>
        <taxon>Spermatophyta</taxon>
        <taxon>Magnoliopsida</taxon>
        <taxon>eudicotyledons</taxon>
        <taxon>Gunneridae</taxon>
        <taxon>Pentapetalae</taxon>
        <taxon>rosids</taxon>
        <taxon>fabids</taxon>
        <taxon>Malpighiales</taxon>
        <taxon>Passifloraceae</taxon>
        <taxon>Turnera</taxon>
    </lineage>
</organism>
<protein>
    <submittedName>
        <fullName evidence="1">Uncharacterized protein</fullName>
    </submittedName>
</protein>
<name>A0A9Q0FC87_9ROSI</name>
<dbReference type="Proteomes" id="UP001141552">
    <property type="component" value="Unassembled WGS sequence"/>
</dbReference>
<reference evidence="1" key="1">
    <citation type="submission" date="2022-02" db="EMBL/GenBank/DDBJ databases">
        <authorList>
            <person name="Henning P.M."/>
            <person name="McCubbin A.G."/>
            <person name="Shore J.S."/>
        </authorList>
    </citation>
    <scope>NUCLEOTIDE SEQUENCE</scope>
    <source>
        <strain evidence="1">F60SS</strain>
        <tissue evidence="1">Leaves</tissue>
    </source>
</reference>
<comment type="caution">
    <text evidence="1">The sequence shown here is derived from an EMBL/GenBank/DDBJ whole genome shotgun (WGS) entry which is preliminary data.</text>
</comment>
<gene>
    <name evidence="1" type="ORF">Tsubulata_045537</name>
</gene>
<dbReference type="AlphaFoldDB" id="A0A9Q0FC87"/>
<evidence type="ECO:0000313" key="1">
    <source>
        <dbReference type="EMBL" id="KAJ4828095.1"/>
    </source>
</evidence>
<accession>A0A9Q0FC87</accession>
<reference evidence="1" key="2">
    <citation type="journal article" date="2023" name="Plants (Basel)">
        <title>Annotation of the Turnera subulata (Passifloraceae) Draft Genome Reveals the S-Locus Evolved after the Divergence of Turneroideae from Passifloroideae in a Stepwise Manner.</title>
        <authorList>
            <person name="Henning P.M."/>
            <person name="Roalson E.H."/>
            <person name="Mir W."/>
            <person name="McCubbin A.G."/>
            <person name="Shore J.S."/>
        </authorList>
    </citation>
    <scope>NUCLEOTIDE SEQUENCE</scope>
    <source>
        <strain evidence="1">F60SS</strain>
    </source>
</reference>
<feature type="non-terminal residue" evidence="1">
    <location>
        <position position="254"/>
    </location>
</feature>
<dbReference type="EMBL" id="JAKUCV010006263">
    <property type="protein sequence ID" value="KAJ4828095.1"/>
    <property type="molecule type" value="Genomic_DNA"/>
</dbReference>